<protein>
    <recommendedName>
        <fullName evidence="16">DUF1211 domain-containing protein</fullName>
    </recommendedName>
</protein>
<feature type="transmembrane region" description="Helical" evidence="13">
    <location>
        <begin position="20"/>
        <end position="40"/>
    </location>
</feature>
<dbReference type="HOGENOM" id="CLU_090238_3_0_5"/>
<feature type="transmembrane region" description="Helical" evidence="13">
    <location>
        <begin position="101"/>
        <end position="119"/>
    </location>
</feature>
<evidence type="ECO:0000313" key="14">
    <source>
        <dbReference type="EMBL" id="EGF92712.1"/>
    </source>
</evidence>
<evidence type="ECO:0000256" key="4">
    <source>
        <dbReference type="ARBA" id="ARBA00022538"/>
    </source>
</evidence>
<dbReference type="RefSeq" id="WP_006271893.1">
    <property type="nucleotide sequence ID" value="NZ_GL883077.1"/>
</dbReference>
<keyword evidence="8 13" id="KW-1133">Transmembrane helix</keyword>
<feature type="transmembrane region" description="Helical" evidence="13">
    <location>
        <begin position="131"/>
        <end position="150"/>
    </location>
</feature>
<evidence type="ECO:0000256" key="2">
    <source>
        <dbReference type="ARBA" id="ARBA00006920"/>
    </source>
</evidence>
<dbReference type="PANTHER" id="PTHR31462">
    <property type="entry name" value="ENDOSOMAL/LYSOSOMAL POTASSIUM CHANNEL TMEM175"/>
    <property type="match status" value="1"/>
</dbReference>
<comment type="similarity">
    <text evidence="2">Belongs to the TMEM175 family.</text>
</comment>
<keyword evidence="10 13" id="KW-0472">Membrane</keyword>
<dbReference type="GO" id="GO:0016020">
    <property type="term" value="C:membrane"/>
    <property type="evidence" value="ECO:0007669"/>
    <property type="project" value="UniProtKB-SubCell"/>
</dbReference>
<dbReference type="eggNOG" id="COG3548">
    <property type="taxonomic scope" value="Bacteria"/>
</dbReference>
<sequence length="222" mass="24440">MSHHESNARGHDGRMVDRMLFFSDAVFAIVLTIMVLELHAPVVEHFANERAGSAELWDGVAHLGRLLFAYGVSFALVGMWWSIHMRVTRLLTAFDWPTATMNLVFLFTVSMAPFASSVLGENLRLGAAWQIYWGVNAATSVALTVMMLVVSRGGGKLLVGGMAGRERFARLLQAIGPGVGFSVGVYLAGIGEVQLSQWCWIFILPVMFLARLVWNPKKSVVE</sequence>
<dbReference type="OrthoDB" id="7626281at2"/>
<evidence type="ECO:0000256" key="8">
    <source>
        <dbReference type="ARBA" id="ARBA00022989"/>
    </source>
</evidence>
<evidence type="ECO:0000313" key="15">
    <source>
        <dbReference type="Proteomes" id="UP000006512"/>
    </source>
</evidence>
<organism evidence="14 15">
    <name type="scientific">Asticcacaulis biprosthecium C19</name>
    <dbReference type="NCBI Taxonomy" id="715226"/>
    <lineage>
        <taxon>Bacteria</taxon>
        <taxon>Pseudomonadati</taxon>
        <taxon>Pseudomonadota</taxon>
        <taxon>Alphaproteobacteria</taxon>
        <taxon>Caulobacterales</taxon>
        <taxon>Caulobacteraceae</taxon>
        <taxon>Asticcacaulis</taxon>
    </lineage>
</organism>
<dbReference type="PANTHER" id="PTHR31462:SF5">
    <property type="entry name" value="ENDOSOMAL_LYSOSOMAL PROTON CHANNEL TMEM175"/>
    <property type="match status" value="1"/>
</dbReference>
<dbReference type="GO" id="GO:0015252">
    <property type="term" value="F:proton channel activity"/>
    <property type="evidence" value="ECO:0007669"/>
    <property type="project" value="InterPro"/>
</dbReference>
<comment type="catalytic activity">
    <reaction evidence="12">
        <text>K(+)(in) = K(+)(out)</text>
        <dbReference type="Rhea" id="RHEA:29463"/>
        <dbReference type="ChEBI" id="CHEBI:29103"/>
    </reaction>
</comment>
<evidence type="ECO:0000256" key="6">
    <source>
        <dbReference type="ARBA" id="ARBA00022826"/>
    </source>
</evidence>
<evidence type="ECO:0000256" key="5">
    <source>
        <dbReference type="ARBA" id="ARBA00022692"/>
    </source>
</evidence>
<evidence type="ECO:0000256" key="11">
    <source>
        <dbReference type="ARBA" id="ARBA00023303"/>
    </source>
</evidence>
<evidence type="ECO:0000256" key="13">
    <source>
        <dbReference type="SAM" id="Phobius"/>
    </source>
</evidence>
<keyword evidence="9" id="KW-0406">Ion transport</keyword>
<proteinExistence type="inferred from homology"/>
<keyword evidence="6" id="KW-0631">Potassium channel</keyword>
<keyword evidence="3" id="KW-0813">Transport</keyword>
<dbReference type="GO" id="GO:0005267">
    <property type="term" value="F:potassium channel activity"/>
    <property type="evidence" value="ECO:0007669"/>
    <property type="project" value="UniProtKB-KW"/>
</dbReference>
<accession>F4QHH5</accession>
<evidence type="ECO:0000256" key="1">
    <source>
        <dbReference type="ARBA" id="ARBA00004141"/>
    </source>
</evidence>
<dbReference type="EMBL" id="GL883077">
    <property type="protein sequence ID" value="EGF92712.1"/>
    <property type="molecule type" value="Genomic_DNA"/>
</dbReference>
<keyword evidence="5 13" id="KW-0812">Transmembrane</keyword>
<dbReference type="Pfam" id="PF06736">
    <property type="entry name" value="TMEM175"/>
    <property type="match status" value="1"/>
</dbReference>
<keyword evidence="7" id="KW-0630">Potassium</keyword>
<keyword evidence="15" id="KW-1185">Reference proteome</keyword>
<feature type="transmembrane region" description="Helical" evidence="13">
    <location>
        <begin position="171"/>
        <end position="189"/>
    </location>
</feature>
<dbReference type="Proteomes" id="UP000006512">
    <property type="component" value="Unassembled WGS sequence"/>
</dbReference>
<gene>
    <name evidence="14" type="ORF">ABI_11490</name>
</gene>
<feature type="transmembrane region" description="Helical" evidence="13">
    <location>
        <begin position="60"/>
        <end position="81"/>
    </location>
</feature>
<evidence type="ECO:0008006" key="16">
    <source>
        <dbReference type="Google" id="ProtNLM"/>
    </source>
</evidence>
<evidence type="ECO:0000256" key="9">
    <source>
        <dbReference type="ARBA" id="ARBA00023065"/>
    </source>
</evidence>
<evidence type="ECO:0000256" key="7">
    <source>
        <dbReference type="ARBA" id="ARBA00022958"/>
    </source>
</evidence>
<reference evidence="15" key="1">
    <citation type="submission" date="2011-03" db="EMBL/GenBank/DDBJ databases">
        <title>Draft genome sequence of Brevundimonas diminuta.</title>
        <authorList>
            <person name="Brown P.J.B."/>
            <person name="Buechlein A."/>
            <person name="Hemmerich C."/>
            <person name="Brun Y.V."/>
        </authorList>
    </citation>
    <scope>NUCLEOTIDE SEQUENCE [LARGE SCALE GENOMIC DNA]</scope>
    <source>
        <strain evidence="15">C19</strain>
    </source>
</reference>
<evidence type="ECO:0000256" key="12">
    <source>
        <dbReference type="ARBA" id="ARBA00034430"/>
    </source>
</evidence>
<feature type="transmembrane region" description="Helical" evidence="13">
    <location>
        <begin position="195"/>
        <end position="214"/>
    </location>
</feature>
<keyword evidence="4" id="KW-0633">Potassium transport</keyword>
<name>F4QHH5_9CAUL</name>
<dbReference type="InterPro" id="IPR010617">
    <property type="entry name" value="TMEM175-like"/>
</dbReference>
<evidence type="ECO:0000256" key="3">
    <source>
        <dbReference type="ARBA" id="ARBA00022448"/>
    </source>
</evidence>
<comment type="subcellular location">
    <subcellularLocation>
        <location evidence="1">Membrane</location>
        <topology evidence="1">Multi-pass membrane protein</topology>
    </subcellularLocation>
</comment>
<keyword evidence="11" id="KW-0407">Ion channel</keyword>
<evidence type="ECO:0000256" key="10">
    <source>
        <dbReference type="ARBA" id="ARBA00023136"/>
    </source>
</evidence>
<dbReference type="AlphaFoldDB" id="F4QHH5"/>